<organism evidence="1 2">
    <name type="scientific">Streptomyces montanisoli</name>
    <dbReference type="NCBI Taxonomy" id="2798581"/>
    <lineage>
        <taxon>Bacteria</taxon>
        <taxon>Bacillati</taxon>
        <taxon>Actinomycetota</taxon>
        <taxon>Actinomycetes</taxon>
        <taxon>Kitasatosporales</taxon>
        <taxon>Streptomycetaceae</taxon>
        <taxon>Streptomyces</taxon>
    </lineage>
</organism>
<name>A0A940MHX5_9ACTN</name>
<accession>A0A940MHX5</accession>
<gene>
    <name evidence="1" type="ORF">JFN87_21105</name>
</gene>
<proteinExistence type="predicted"/>
<dbReference type="AlphaFoldDB" id="A0A940MHX5"/>
<sequence length="221" mass="24633">MELMPDSDSLGGMRAVLEEPQAILGYEPQDGFPDRCWVLHSLTLRGERVRWNDVLAPVGKSLEDWQYTPSWRVFDGLGLPDDLKGPAPGEIDRHSLTHLIRVLARHSPEGPRTECYWAQAAIESVGDPIPARRGRLDEGLARHEACVGPNRTTNKQFPAHWWPVDGSWFVLTDWDLSATEVFGPPALITDLLAEDMLEAVRHPSIAEVQGSSAQWRASEAP</sequence>
<evidence type="ECO:0000313" key="2">
    <source>
        <dbReference type="Proteomes" id="UP000670475"/>
    </source>
</evidence>
<evidence type="ECO:0000313" key="1">
    <source>
        <dbReference type="EMBL" id="MBP0459972.1"/>
    </source>
</evidence>
<comment type="caution">
    <text evidence="1">The sequence shown here is derived from an EMBL/GenBank/DDBJ whole genome shotgun (WGS) entry which is preliminary data.</text>
</comment>
<protein>
    <submittedName>
        <fullName evidence="1">Uncharacterized protein</fullName>
    </submittedName>
</protein>
<keyword evidence="2" id="KW-1185">Reference proteome</keyword>
<dbReference type="Proteomes" id="UP000670475">
    <property type="component" value="Unassembled WGS sequence"/>
</dbReference>
<reference evidence="1" key="1">
    <citation type="submission" date="2021-03" db="EMBL/GenBank/DDBJ databases">
        <title>Whole genome sequence of Streptomyces bomunensis MMS17-BM035.</title>
        <authorList>
            <person name="Lee J.H."/>
        </authorList>
    </citation>
    <scope>NUCLEOTIDE SEQUENCE</scope>
    <source>
        <strain evidence="1">MMS17-BM035</strain>
    </source>
</reference>
<dbReference type="EMBL" id="JAGIQL010000094">
    <property type="protein sequence ID" value="MBP0459972.1"/>
    <property type="molecule type" value="Genomic_DNA"/>
</dbReference>
<dbReference type="RefSeq" id="WP_209342217.1">
    <property type="nucleotide sequence ID" value="NZ_JAGIQL010000094.1"/>
</dbReference>